<accession>A0A852W5H5</accession>
<feature type="domain" description="VOC" evidence="1">
    <location>
        <begin position="3"/>
        <end position="129"/>
    </location>
</feature>
<dbReference type="AlphaFoldDB" id="A0A852W5H5"/>
<dbReference type="InterPro" id="IPR037523">
    <property type="entry name" value="VOC_core"/>
</dbReference>
<dbReference type="EMBL" id="JACCCZ010000001">
    <property type="protein sequence ID" value="NYG02641.1"/>
    <property type="molecule type" value="Genomic_DNA"/>
</dbReference>
<comment type="caution">
    <text evidence="2">The sequence shown here is derived from an EMBL/GenBank/DDBJ whole genome shotgun (WGS) entry which is preliminary data.</text>
</comment>
<dbReference type="Gene3D" id="3.30.720.120">
    <property type="match status" value="1"/>
</dbReference>
<dbReference type="GeneID" id="98052675"/>
<dbReference type="Gene3D" id="3.30.720.110">
    <property type="match status" value="1"/>
</dbReference>
<proteinExistence type="predicted"/>
<dbReference type="RefSeq" id="WP_179761400.1">
    <property type="nucleotide sequence ID" value="NZ_BAAAJZ010000003.1"/>
</dbReference>
<evidence type="ECO:0000313" key="2">
    <source>
        <dbReference type="EMBL" id="NYG02641.1"/>
    </source>
</evidence>
<organism evidence="2 3">
    <name type="scientific">Pseudonocardia alni</name>
    <name type="common">Amycolata alni</name>
    <dbReference type="NCBI Taxonomy" id="33907"/>
    <lineage>
        <taxon>Bacteria</taxon>
        <taxon>Bacillati</taxon>
        <taxon>Actinomycetota</taxon>
        <taxon>Actinomycetes</taxon>
        <taxon>Pseudonocardiales</taxon>
        <taxon>Pseudonocardiaceae</taxon>
        <taxon>Pseudonocardia</taxon>
    </lineage>
</organism>
<dbReference type="PROSITE" id="PS51819">
    <property type="entry name" value="VOC"/>
    <property type="match status" value="1"/>
</dbReference>
<evidence type="ECO:0000259" key="1">
    <source>
        <dbReference type="PROSITE" id="PS51819"/>
    </source>
</evidence>
<keyword evidence="3" id="KW-1185">Reference proteome</keyword>
<dbReference type="SUPFAM" id="SSF54593">
    <property type="entry name" value="Glyoxalase/Bleomycin resistance protein/Dihydroxybiphenyl dioxygenase"/>
    <property type="match status" value="1"/>
</dbReference>
<dbReference type="InterPro" id="IPR029068">
    <property type="entry name" value="Glyas_Bleomycin-R_OHBP_Dase"/>
</dbReference>
<dbReference type="Proteomes" id="UP000549695">
    <property type="component" value="Unassembled WGS sequence"/>
</dbReference>
<evidence type="ECO:0000313" key="3">
    <source>
        <dbReference type="Proteomes" id="UP000549695"/>
    </source>
</evidence>
<gene>
    <name evidence="2" type="ORF">HDA37_002926</name>
</gene>
<protein>
    <submittedName>
        <fullName evidence="2">Glyoxalase superfamily protein PhnB</fullName>
    </submittedName>
</protein>
<dbReference type="Pfam" id="PF00903">
    <property type="entry name" value="Glyoxalase"/>
    <property type="match status" value="1"/>
</dbReference>
<dbReference type="InterPro" id="IPR004360">
    <property type="entry name" value="Glyas_Fos-R_dOase_dom"/>
</dbReference>
<reference evidence="2 3" key="1">
    <citation type="submission" date="2020-07" db="EMBL/GenBank/DDBJ databases">
        <title>Sequencing the genomes of 1000 actinobacteria strains.</title>
        <authorList>
            <person name="Klenk H.-P."/>
        </authorList>
    </citation>
    <scope>NUCLEOTIDE SEQUENCE [LARGE SCALE GENOMIC DNA]</scope>
    <source>
        <strain evidence="2 3">DSM 44749</strain>
    </source>
</reference>
<sequence>MSSTVWPVLHYDDPGAAVRFLVEAAGFAASVVVHDEVGDVVHAELTRDGGTVLLGGTKHDDGVHAGLHAGAVYVACRSDADVDAVHRRAADAGGTVVQAPHPASFAASSPTRACTVADPEGNLWTFATYPGGG</sequence>
<name>A0A852W5H5_PSEA5</name>